<dbReference type="WBParaSite" id="HCON_00010770-00001">
    <property type="protein sequence ID" value="HCON_00010770-00001"/>
    <property type="gene ID" value="HCON_00010770"/>
</dbReference>
<dbReference type="Pfam" id="PF13359">
    <property type="entry name" value="DDE_Tnp_4"/>
    <property type="match status" value="1"/>
</dbReference>
<accession>A0A7I4XTZ6</accession>
<evidence type="ECO:0000256" key="8">
    <source>
        <dbReference type="SAM" id="MobiDB-lite"/>
    </source>
</evidence>
<keyword evidence="4" id="KW-0540">Nuclease</keyword>
<evidence type="ECO:0000256" key="6">
    <source>
        <dbReference type="ARBA" id="ARBA00022801"/>
    </source>
</evidence>
<dbReference type="InterPro" id="IPR027806">
    <property type="entry name" value="HARBI1_dom"/>
</dbReference>
<keyword evidence="7" id="KW-0539">Nucleus</keyword>
<evidence type="ECO:0000256" key="3">
    <source>
        <dbReference type="ARBA" id="ARBA00006958"/>
    </source>
</evidence>
<evidence type="ECO:0000256" key="7">
    <source>
        <dbReference type="ARBA" id="ARBA00023242"/>
    </source>
</evidence>
<sequence length="387" mass="44481">MAQEDIQALLRALAQLDRTYATSRESRGRRRREHVPFLNARRKTFDEYLAVFDNHHFQHYTRLSPTEFERIHEYLAPSLQQRATYASPVTTRRRLFIFMRFVGHGHTFGALSKEVHCGRSTVQGIVYEVASAIRNVLYREAFPPFTREHLEEVANKAQVRYDYPRAAGFMDGKHINIKKPARSGALYYNYKGTHSIILLALVDCDYRILAFDVGAPGRMGDTGVFRRSTIKRLIDNNDHLFPPTRPLGNVGPVQYHILVDCGFAQGYRCVRPYTRASADTPSKRRFNGKHSGARQMVESTFGMLCRRFGLLQTTIQLEPTHAAEVVTSLLVLHNLLIRWRNPEQDMAKLPPPIRELDPLEDVNGQEESTAESGSRARELITRYYDTR</sequence>
<evidence type="ECO:0000256" key="1">
    <source>
        <dbReference type="ARBA" id="ARBA00001968"/>
    </source>
</evidence>
<evidence type="ECO:0000256" key="4">
    <source>
        <dbReference type="ARBA" id="ARBA00022722"/>
    </source>
</evidence>
<feature type="domain" description="DDE Tnp4" evidence="9">
    <location>
        <begin position="170"/>
        <end position="334"/>
    </location>
</feature>
<dbReference type="OMA" id="TEYNMKP"/>
<evidence type="ECO:0000313" key="11">
    <source>
        <dbReference type="WBParaSite" id="HCON_00010770-00001"/>
    </source>
</evidence>
<keyword evidence="6" id="KW-0378">Hydrolase</keyword>
<protein>
    <submittedName>
        <fullName evidence="11">DDE Tnp4 domain-containing protein</fullName>
    </submittedName>
</protein>
<keyword evidence="5" id="KW-0479">Metal-binding</keyword>
<dbReference type="GO" id="GO:0005634">
    <property type="term" value="C:nucleus"/>
    <property type="evidence" value="ECO:0007669"/>
    <property type="project" value="UniProtKB-SubCell"/>
</dbReference>
<keyword evidence="10" id="KW-1185">Reference proteome</keyword>
<dbReference type="PANTHER" id="PTHR22930">
    <property type="match status" value="1"/>
</dbReference>
<evidence type="ECO:0000313" key="10">
    <source>
        <dbReference type="Proteomes" id="UP000025227"/>
    </source>
</evidence>
<dbReference type="InterPro" id="IPR045249">
    <property type="entry name" value="HARBI1-like"/>
</dbReference>
<evidence type="ECO:0000256" key="5">
    <source>
        <dbReference type="ARBA" id="ARBA00022723"/>
    </source>
</evidence>
<dbReference type="Proteomes" id="UP000025227">
    <property type="component" value="Unplaced"/>
</dbReference>
<evidence type="ECO:0000259" key="9">
    <source>
        <dbReference type="Pfam" id="PF13359"/>
    </source>
</evidence>
<dbReference type="PANTHER" id="PTHR22930:SF85">
    <property type="entry name" value="GH03217P-RELATED"/>
    <property type="match status" value="1"/>
</dbReference>
<evidence type="ECO:0000256" key="2">
    <source>
        <dbReference type="ARBA" id="ARBA00004123"/>
    </source>
</evidence>
<reference evidence="11" key="1">
    <citation type="submission" date="2020-12" db="UniProtKB">
        <authorList>
            <consortium name="WormBaseParasite"/>
        </authorList>
    </citation>
    <scope>IDENTIFICATION</scope>
    <source>
        <strain evidence="11">MHco3</strain>
    </source>
</reference>
<comment type="cofactor">
    <cofactor evidence="1">
        <name>a divalent metal cation</name>
        <dbReference type="ChEBI" id="CHEBI:60240"/>
    </cofactor>
</comment>
<name>A0A7I4XTZ6_HAECO</name>
<dbReference type="OrthoDB" id="5874107at2759"/>
<dbReference type="GO" id="GO:0046872">
    <property type="term" value="F:metal ion binding"/>
    <property type="evidence" value="ECO:0007669"/>
    <property type="project" value="UniProtKB-KW"/>
</dbReference>
<organism evidence="10 11">
    <name type="scientific">Haemonchus contortus</name>
    <name type="common">Barber pole worm</name>
    <dbReference type="NCBI Taxonomy" id="6289"/>
    <lineage>
        <taxon>Eukaryota</taxon>
        <taxon>Metazoa</taxon>
        <taxon>Ecdysozoa</taxon>
        <taxon>Nematoda</taxon>
        <taxon>Chromadorea</taxon>
        <taxon>Rhabditida</taxon>
        <taxon>Rhabditina</taxon>
        <taxon>Rhabditomorpha</taxon>
        <taxon>Strongyloidea</taxon>
        <taxon>Trichostrongylidae</taxon>
        <taxon>Haemonchus</taxon>
    </lineage>
</organism>
<comment type="subcellular location">
    <subcellularLocation>
        <location evidence="2">Nucleus</location>
    </subcellularLocation>
</comment>
<dbReference type="GO" id="GO:0004518">
    <property type="term" value="F:nuclease activity"/>
    <property type="evidence" value="ECO:0007669"/>
    <property type="project" value="UniProtKB-KW"/>
</dbReference>
<comment type="similarity">
    <text evidence="3">Belongs to the HARBI1 family.</text>
</comment>
<feature type="region of interest" description="Disordered" evidence="8">
    <location>
        <begin position="349"/>
        <end position="377"/>
    </location>
</feature>
<dbReference type="GO" id="GO:0016787">
    <property type="term" value="F:hydrolase activity"/>
    <property type="evidence" value="ECO:0007669"/>
    <property type="project" value="UniProtKB-KW"/>
</dbReference>
<dbReference type="AlphaFoldDB" id="A0A7I4XTZ6"/>
<proteinExistence type="inferred from homology"/>